<proteinExistence type="inferred from homology"/>
<dbReference type="AlphaFoldDB" id="A0A100XJA4"/>
<sequence>MEHRDDSAVLRVQGVVDLATGDALQQAIDDLIATRPSALVVDLSAVDFLASVGLQILVATHERLSPSARFAVVADGPATSRPIQLTRLDEVIALYPTLDEALSGVRTGERAE</sequence>
<evidence type="ECO:0000313" key="4">
    <source>
        <dbReference type="EMBL" id="GAT17592.1"/>
    </source>
</evidence>
<name>A0A100XJA4_MYCTH</name>
<dbReference type="InterPro" id="IPR002645">
    <property type="entry name" value="STAS_dom"/>
</dbReference>
<gene>
    <name evidence="4" type="ORF">RMCT_4561</name>
</gene>
<dbReference type="PROSITE" id="PS50801">
    <property type="entry name" value="STAS"/>
    <property type="match status" value="1"/>
</dbReference>
<dbReference type="NCBIfam" id="TIGR00377">
    <property type="entry name" value="ant_ant_sig"/>
    <property type="match status" value="1"/>
</dbReference>
<evidence type="ECO:0000256" key="1">
    <source>
        <dbReference type="ARBA" id="ARBA00009013"/>
    </source>
</evidence>
<evidence type="ECO:0000256" key="2">
    <source>
        <dbReference type="RuleBase" id="RU003749"/>
    </source>
</evidence>
<dbReference type="EMBL" id="BCTB01000056">
    <property type="protein sequence ID" value="GAT17592.1"/>
    <property type="molecule type" value="Genomic_DNA"/>
</dbReference>
<dbReference type="SUPFAM" id="SSF52091">
    <property type="entry name" value="SpoIIaa-like"/>
    <property type="match status" value="1"/>
</dbReference>
<dbReference type="STRING" id="1797.RMCT_4561"/>
<dbReference type="CDD" id="cd07043">
    <property type="entry name" value="STAS_anti-anti-sigma_factors"/>
    <property type="match status" value="1"/>
</dbReference>
<dbReference type="PANTHER" id="PTHR33495">
    <property type="entry name" value="ANTI-SIGMA FACTOR ANTAGONIST TM_1081-RELATED-RELATED"/>
    <property type="match status" value="1"/>
</dbReference>
<dbReference type="Pfam" id="PF01740">
    <property type="entry name" value="STAS"/>
    <property type="match status" value="1"/>
</dbReference>
<comment type="caution">
    <text evidence="4">The sequence shown here is derived from an EMBL/GenBank/DDBJ whole genome shotgun (WGS) entry which is preliminary data.</text>
</comment>
<dbReference type="InterPro" id="IPR003658">
    <property type="entry name" value="Anti-sigma_ant"/>
</dbReference>
<evidence type="ECO:0000313" key="5">
    <source>
        <dbReference type="Proteomes" id="UP000069654"/>
    </source>
</evidence>
<reference evidence="4 5" key="1">
    <citation type="journal article" date="2016" name="Genome Announc.">
        <title>Draft Genome Sequences of Five Rapidly Growing Mycobacterium Species, M. thermoresistibile, M. fortuitum subsp. acetamidolyticum, M. canariasense, M. brisbanense, and M. novocastrense.</title>
        <authorList>
            <person name="Katahira K."/>
            <person name="Ogura Y."/>
            <person name="Gotoh Y."/>
            <person name="Hayashi T."/>
        </authorList>
    </citation>
    <scope>NUCLEOTIDE SEQUENCE [LARGE SCALE GENOMIC DNA]</scope>
    <source>
        <strain evidence="4 5">JCM6362</strain>
    </source>
</reference>
<feature type="domain" description="STAS" evidence="3">
    <location>
        <begin position="1"/>
        <end position="105"/>
    </location>
</feature>
<dbReference type="GO" id="GO:0043856">
    <property type="term" value="F:anti-sigma factor antagonist activity"/>
    <property type="evidence" value="ECO:0007669"/>
    <property type="project" value="InterPro"/>
</dbReference>
<evidence type="ECO:0000259" key="3">
    <source>
        <dbReference type="PROSITE" id="PS50801"/>
    </source>
</evidence>
<dbReference type="InterPro" id="IPR036513">
    <property type="entry name" value="STAS_dom_sf"/>
</dbReference>
<dbReference type="OMA" id="MSENRTG"/>
<dbReference type="Proteomes" id="UP000069654">
    <property type="component" value="Unassembled WGS sequence"/>
</dbReference>
<accession>A0A100XJA4</accession>
<dbReference type="Gene3D" id="3.30.750.24">
    <property type="entry name" value="STAS domain"/>
    <property type="match status" value="1"/>
</dbReference>
<reference evidence="5" key="2">
    <citation type="submission" date="2016-02" db="EMBL/GenBank/DDBJ databases">
        <title>Draft genome sequence of five rapidly growing Mycobacterium species.</title>
        <authorList>
            <person name="Katahira K."/>
            <person name="Gotou Y."/>
            <person name="Iida K."/>
            <person name="Ogura Y."/>
            <person name="Hayashi T."/>
        </authorList>
    </citation>
    <scope>NUCLEOTIDE SEQUENCE [LARGE SCALE GENOMIC DNA]</scope>
    <source>
        <strain evidence="5">JCM6362</strain>
    </source>
</reference>
<dbReference type="PANTHER" id="PTHR33495:SF13">
    <property type="entry name" value="ANTI-SIGMA-F FACTOR ANTAGONIST RSFB"/>
    <property type="match status" value="1"/>
</dbReference>
<organism evidence="4 5">
    <name type="scientific">Mycolicibacterium thermoresistibile</name>
    <name type="common">Mycobacterium thermoresistibile</name>
    <dbReference type="NCBI Taxonomy" id="1797"/>
    <lineage>
        <taxon>Bacteria</taxon>
        <taxon>Bacillati</taxon>
        <taxon>Actinomycetota</taxon>
        <taxon>Actinomycetes</taxon>
        <taxon>Mycobacteriales</taxon>
        <taxon>Mycobacteriaceae</taxon>
        <taxon>Mycolicibacterium</taxon>
    </lineage>
</organism>
<protein>
    <recommendedName>
        <fullName evidence="2">Anti-sigma factor antagonist</fullName>
    </recommendedName>
</protein>
<comment type="similarity">
    <text evidence="1 2">Belongs to the anti-sigma-factor antagonist family.</text>
</comment>